<dbReference type="GO" id="GO:0004131">
    <property type="term" value="F:cytosine deaminase activity"/>
    <property type="evidence" value="ECO:0007669"/>
    <property type="project" value="TreeGrafter"/>
</dbReference>
<dbReference type="Gene3D" id="2.30.40.10">
    <property type="entry name" value="Urease, subunit C, domain 1"/>
    <property type="match status" value="1"/>
</dbReference>
<dbReference type="Gene3D" id="3.20.20.140">
    <property type="entry name" value="Metal-dependent hydrolases"/>
    <property type="match status" value="1"/>
</dbReference>
<keyword evidence="2" id="KW-0378">Hydrolase</keyword>
<dbReference type="SUPFAM" id="SSF51556">
    <property type="entry name" value="Metallo-dependent hydrolases"/>
    <property type="match status" value="1"/>
</dbReference>
<evidence type="ECO:0000313" key="3">
    <source>
        <dbReference type="Proteomes" id="UP000004535"/>
    </source>
</evidence>
<dbReference type="InterPro" id="IPR011059">
    <property type="entry name" value="Metal-dep_hydrolase_composite"/>
</dbReference>
<sequence>MIVMTTSLVTTITGARLPRWLLPRDWPQKEGAPASATIEIEQGSIAAVRPDWKREPNKSTGNGTLIDLEGALVLPALVETHAHLDKAYTRSRLGALAPGLLPAIAAMHEDRANWTDDDLLRRANRALEAAWTAGVTYLRTHVDWWDTRAPRAWQRFGELAQTWRTRVRLERVALVPLPLIDGVGNAREIASQIAASDDAVLGAFIHTSNYVRASIDHLIDAAAAASLALDLHIDEELDAHAFGLEHVTTRAEQHLRAGGLRRIVCSHACALAARDEDSALTLLDRISRVPLSLVALPTTNLLLQDARAGRTPRRRGLSLLHEARSRGIPVLIGSDNVQDAFCPLGNFDPVEALGIGVLAAQLNDPFDRWSDSICRADWLGDAPDAEPTLVGRRADLVVFETDDPHTWPSATARRVLRASADLT</sequence>
<dbReference type="InterPro" id="IPR032466">
    <property type="entry name" value="Metal_Hydrolase"/>
</dbReference>
<dbReference type="InterPro" id="IPR013108">
    <property type="entry name" value="Amidohydro_3"/>
</dbReference>
<proteinExistence type="predicted"/>
<dbReference type="GO" id="GO:0035888">
    <property type="term" value="F:isoguanine deaminase activity"/>
    <property type="evidence" value="ECO:0007669"/>
    <property type="project" value="TreeGrafter"/>
</dbReference>
<dbReference type="InterPro" id="IPR052349">
    <property type="entry name" value="Metallo-hydrolase_Enzymes"/>
</dbReference>
<evidence type="ECO:0000259" key="1">
    <source>
        <dbReference type="Pfam" id="PF07969"/>
    </source>
</evidence>
<name>B9BP34_9BURK</name>
<protein>
    <submittedName>
        <fullName evidence="2">Amidohydrolase 3</fullName>
    </submittedName>
</protein>
<dbReference type="Pfam" id="PF07969">
    <property type="entry name" value="Amidohydro_3"/>
    <property type="match status" value="1"/>
</dbReference>
<accession>B9BP34</accession>
<dbReference type="SUPFAM" id="SSF51338">
    <property type="entry name" value="Composite domain of metallo-dependent hydrolases"/>
    <property type="match status" value="1"/>
</dbReference>
<dbReference type="Proteomes" id="UP000004535">
    <property type="component" value="Unassembled WGS sequence"/>
</dbReference>
<dbReference type="AlphaFoldDB" id="B9BP34"/>
<evidence type="ECO:0000313" key="2">
    <source>
        <dbReference type="EMBL" id="EEE07352.1"/>
    </source>
</evidence>
<gene>
    <name evidence="2" type="ORF">BURMUCGD2_6455</name>
</gene>
<dbReference type="PANTHER" id="PTHR32027:SF0">
    <property type="entry name" value="CYTOSINE DEAMINASE"/>
    <property type="match status" value="1"/>
</dbReference>
<dbReference type="EMBL" id="ACFC01000004">
    <property type="protein sequence ID" value="EEE07352.1"/>
    <property type="molecule type" value="Genomic_DNA"/>
</dbReference>
<dbReference type="GO" id="GO:0006209">
    <property type="term" value="P:cytosine catabolic process"/>
    <property type="evidence" value="ECO:0007669"/>
    <property type="project" value="TreeGrafter"/>
</dbReference>
<dbReference type="PANTHER" id="PTHR32027">
    <property type="entry name" value="CYTOSINE DEAMINASE"/>
    <property type="match status" value="1"/>
</dbReference>
<comment type="caution">
    <text evidence="2">The sequence shown here is derived from an EMBL/GenBank/DDBJ whole genome shotgun (WGS) entry which is preliminary data.</text>
</comment>
<feature type="domain" description="Amidohydrolase 3" evidence="1">
    <location>
        <begin position="117"/>
        <end position="343"/>
    </location>
</feature>
<reference evidence="2 3" key="1">
    <citation type="journal article" date="2012" name="J. Bacteriol.">
        <title>Draft Genome Sequence Determination for Cystic Fibrosis and Chronic Granulomatous Disease Burkholderia multivorans Isolates.</title>
        <authorList>
            <person name="Varga J.J."/>
            <person name="Losada L."/>
            <person name="Zelazny A.M."/>
            <person name="Brinkac L."/>
            <person name="Harkins D."/>
            <person name="Radune D."/>
            <person name="Hostetler J."/>
            <person name="Sampaio E.P."/>
            <person name="Ronning C.M."/>
            <person name="Nierman W.C."/>
            <person name="Greenberg D.E."/>
            <person name="Holland S.M."/>
            <person name="Goldberg J.B."/>
        </authorList>
    </citation>
    <scope>NUCLEOTIDE SEQUENCE [LARGE SCALE GENOMIC DNA]</scope>
    <source>
        <strain evidence="2 3">CGD2</strain>
    </source>
</reference>
<organism evidence="2 3">
    <name type="scientific">Burkholderia multivorans CGD2</name>
    <dbReference type="NCBI Taxonomy" id="513052"/>
    <lineage>
        <taxon>Bacteria</taxon>
        <taxon>Pseudomonadati</taxon>
        <taxon>Pseudomonadota</taxon>
        <taxon>Betaproteobacteria</taxon>
        <taxon>Burkholderiales</taxon>
        <taxon>Burkholderiaceae</taxon>
        <taxon>Burkholderia</taxon>
        <taxon>Burkholderia cepacia complex</taxon>
    </lineage>
</organism>